<protein>
    <recommendedName>
        <fullName evidence="1">Enoyl reductase (ER) domain-containing protein</fullName>
    </recommendedName>
</protein>
<dbReference type="Pfam" id="PF08240">
    <property type="entry name" value="ADH_N"/>
    <property type="match status" value="1"/>
</dbReference>
<evidence type="ECO:0000259" key="1">
    <source>
        <dbReference type="SMART" id="SM00829"/>
    </source>
</evidence>
<dbReference type="InterPro" id="IPR013149">
    <property type="entry name" value="ADH-like_C"/>
</dbReference>
<evidence type="ECO:0000313" key="2">
    <source>
        <dbReference type="EMBL" id="CAH0554375.1"/>
    </source>
</evidence>
<name>A0A9P0B3A2_BRAAE</name>
<sequence>MNTVLTRTLGVLSSVCQKSQQRLSSSFKAAVLIKPGEPLQIQERKQEKLKSNQVRVKVSYVSVNSVDCVKFKTGDPNLPFIPGYELAGNVIEVGKEISKEKVMVGDRVAGLSVENFGAFAEECILDGCDVWRIPSEVDRKDAAVLTYGHSAALYAFSKLSTLKEKEQIVVTVGPAGMGLAAVDVAANVYGATVIGVVDNEELGDLVREKGAFKTIAFNTKLQKNILKETNNKGVKVVYDAVGEHMMKTVGTCSALHGKIFHAAPFFYETVPAPTPHSFLSIVSLKYLRKQNVDLYKTVVADTLELANEGIISAHVSAKFELEEVNKAIEFIDDKKCTGKVLIHID</sequence>
<dbReference type="SUPFAM" id="SSF50129">
    <property type="entry name" value="GroES-like"/>
    <property type="match status" value="1"/>
</dbReference>
<dbReference type="InterPro" id="IPR011032">
    <property type="entry name" value="GroES-like_sf"/>
</dbReference>
<keyword evidence="3" id="KW-1185">Reference proteome</keyword>
<dbReference type="Pfam" id="PF00107">
    <property type="entry name" value="ADH_zinc_N"/>
    <property type="match status" value="1"/>
</dbReference>
<dbReference type="InterPro" id="IPR036291">
    <property type="entry name" value="NAD(P)-bd_dom_sf"/>
</dbReference>
<reference evidence="2" key="1">
    <citation type="submission" date="2021-12" db="EMBL/GenBank/DDBJ databases">
        <authorList>
            <person name="King R."/>
        </authorList>
    </citation>
    <scope>NUCLEOTIDE SEQUENCE</scope>
</reference>
<dbReference type="Proteomes" id="UP001154078">
    <property type="component" value="Chromosome 4"/>
</dbReference>
<dbReference type="SMART" id="SM00829">
    <property type="entry name" value="PKS_ER"/>
    <property type="match status" value="1"/>
</dbReference>
<dbReference type="InterPro" id="IPR051397">
    <property type="entry name" value="Zn-ADH-like_protein"/>
</dbReference>
<dbReference type="Gene3D" id="3.90.180.10">
    <property type="entry name" value="Medium-chain alcohol dehydrogenases, catalytic domain"/>
    <property type="match status" value="1"/>
</dbReference>
<dbReference type="EMBL" id="OV121135">
    <property type="protein sequence ID" value="CAH0554375.1"/>
    <property type="molecule type" value="Genomic_DNA"/>
</dbReference>
<organism evidence="2 3">
    <name type="scientific">Brassicogethes aeneus</name>
    <name type="common">Rape pollen beetle</name>
    <name type="synonym">Meligethes aeneus</name>
    <dbReference type="NCBI Taxonomy" id="1431903"/>
    <lineage>
        <taxon>Eukaryota</taxon>
        <taxon>Metazoa</taxon>
        <taxon>Ecdysozoa</taxon>
        <taxon>Arthropoda</taxon>
        <taxon>Hexapoda</taxon>
        <taxon>Insecta</taxon>
        <taxon>Pterygota</taxon>
        <taxon>Neoptera</taxon>
        <taxon>Endopterygota</taxon>
        <taxon>Coleoptera</taxon>
        <taxon>Polyphaga</taxon>
        <taxon>Cucujiformia</taxon>
        <taxon>Nitidulidae</taxon>
        <taxon>Meligethinae</taxon>
        <taxon>Brassicogethes</taxon>
    </lineage>
</organism>
<dbReference type="GO" id="GO:0016491">
    <property type="term" value="F:oxidoreductase activity"/>
    <property type="evidence" value="ECO:0007669"/>
    <property type="project" value="InterPro"/>
</dbReference>
<dbReference type="InterPro" id="IPR013154">
    <property type="entry name" value="ADH-like_N"/>
</dbReference>
<dbReference type="Gene3D" id="3.40.50.720">
    <property type="entry name" value="NAD(P)-binding Rossmann-like Domain"/>
    <property type="match status" value="1"/>
</dbReference>
<feature type="domain" description="Enoyl reductase (ER)" evidence="1">
    <location>
        <begin position="36"/>
        <end position="342"/>
    </location>
</feature>
<proteinExistence type="predicted"/>
<dbReference type="PANTHER" id="PTHR43677:SF4">
    <property type="entry name" value="QUINONE OXIDOREDUCTASE-LIKE PROTEIN 2"/>
    <property type="match status" value="1"/>
</dbReference>
<evidence type="ECO:0000313" key="3">
    <source>
        <dbReference type="Proteomes" id="UP001154078"/>
    </source>
</evidence>
<dbReference type="PANTHER" id="PTHR43677">
    <property type="entry name" value="SHORT-CHAIN DEHYDROGENASE/REDUCTASE"/>
    <property type="match status" value="1"/>
</dbReference>
<gene>
    <name evidence="2" type="ORF">MELIAE_LOCUS5976</name>
</gene>
<dbReference type="OrthoDB" id="3509362at2759"/>
<dbReference type="SUPFAM" id="SSF51735">
    <property type="entry name" value="NAD(P)-binding Rossmann-fold domains"/>
    <property type="match status" value="1"/>
</dbReference>
<accession>A0A9P0B3A2</accession>
<dbReference type="GO" id="GO:0005739">
    <property type="term" value="C:mitochondrion"/>
    <property type="evidence" value="ECO:0007669"/>
    <property type="project" value="TreeGrafter"/>
</dbReference>
<dbReference type="InterPro" id="IPR020843">
    <property type="entry name" value="ER"/>
</dbReference>
<dbReference type="AlphaFoldDB" id="A0A9P0B3A2"/>